<dbReference type="SUPFAM" id="SSF55785">
    <property type="entry name" value="PYP-like sensor domain (PAS domain)"/>
    <property type="match status" value="3"/>
</dbReference>
<dbReference type="Gene3D" id="3.30.565.10">
    <property type="entry name" value="Histidine kinase-like ATPase, C-terminal domain"/>
    <property type="match status" value="1"/>
</dbReference>
<dbReference type="PROSITE" id="PS50109">
    <property type="entry name" value="HIS_KIN"/>
    <property type="match status" value="1"/>
</dbReference>
<organism evidence="7 8">
    <name type="scientific">Sphingobacterium corticibacter</name>
    <dbReference type="NCBI Taxonomy" id="2171749"/>
    <lineage>
        <taxon>Bacteria</taxon>
        <taxon>Pseudomonadati</taxon>
        <taxon>Bacteroidota</taxon>
        <taxon>Sphingobacteriia</taxon>
        <taxon>Sphingobacteriales</taxon>
        <taxon>Sphingobacteriaceae</taxon>
        <taxon>Sphingobacterium</taxon>
    </lineage>
</organism>
<dbReference type="InterPro" id="IPR013655">
    <property type="entry name" value="PAS_fold_3"/>
</dbReference>
<dbReference type="GO" id="GO:0000155">
    <property type="term" value="F:phosphorelay sensor kinase activity"/>
    <property type="evidence" value="ECO:0007669"/>
    <property type="project" value="InterPro"/>
</dbReference>
<dbReference type="SUPFAM" id="SSF55874">
    <property type="entry name" value="ATPase domain of HSP90 chaperone/DNA topoisomerase II/histidine kinase"/>
    <property type="match status" value="1"/>
</dbReference>
<dbReference type="SMART" id="SM00091">
    <property type="entry name" value="PAS"/>
    <property type="match status" value="2"/>
</dbReference>
<dbReference type="RefSeq" id="WP_116776016.1">
    <property type="nucleotide sequence ID" value="NZ_QDKG01000003.1"/>
</dbReference>
<evidence type="ECO:0000256" key="3">
    <source>
        <dbReference type="ARBA" id="ARBA00022553"/>
    </source>
</evidence>
<dbReference type="CDD" id="cd00082">
    <property type="entry name" value="HisKA"/>
    <property type="match status" value="1"/>
</dbReference>
<dbReference type="Pfam" id="PF00512">
    <property type="entry name" value="HisKA"/>
    <property type="match status" value="1"/>
</dbReference>
<dbReference type="Gene3D" id="3.30.450.20">
    <property type="entry name" value="PAS domain"/>
    <property type="match status" value="3"/>
</dbReference>
<sequence length="783" mass="89269">MLSRLQVSANEEHRILDLKVYETPNSWQEKEFARITELACLLCETPIALIKLIDESEIWHQSKVAINTEEILLIESFCKHTIIGEVLFEISDTLLDTRFAHHIAAKGDSTIRFYAGYPLIDSYGNTIGILCTMDHMPRTLNEVQKRAFALLKEGLVDLLLEKKQQDEFRSFERMFRLSPHLICIYRPDTPFLKINPALCKLTGLGDNTFKSEHWRDVIHPDDWENVLSAFNTVSSDDTEVVIMTRAKSASGVFRNIEWVISLEHKIGHLYALGRDITDEQALNKELRSTTQLLSETNQVGRIGGWDIDMDSCQLRWTEVTREIHAVSEDFVPNVDNAISFYKDEEVRKQVREAVENGIQFGTPWSLEVQIINAKGTTIWVHSLGKAEMRDGRCHRLYGTFQDIDEKKKIQLESENSRAVLQAFVQHNPAAVAMLNRELQYIAVSDAWLRNYQLMGKNVIGKSYYDLFPFITAQGKARHQRILAGAIEQHPEDNNLFEGSEFTGFCSWEMRPWHLIDGNIGGIMIFTQDVTHRIEQRHKLIAAKIEAEAASNAKSEFLANMSHELRTPLNGILGFAQLALHSGNEADKKQFIDLIIKSGHNLSTVINNILDYSQLKSDKMAANTERTDLHLLIKESIEEMMPEANSKRLRLTSHREAEIQRFIWTDSVRLRQVLQNLLSNAIKFTELGEIVLRVDRLDEDDNFATLRFSVSDTGVGILPENQKSIFEAFTQEDSSLTRKYGGTGLGLPVSNKLLHTMNSSLKLHSSPNVGSTFHFDLRVKATHH</sequence>
<dbReference type="InterPro" id="IPR000014">
    <property type="entry name" value="PAS"/>
</dbReference>
<dbReference type="InterPro" id="IPR013656">
    <property type="entry name" value="PAS_4"/>
</dbReference>
<dbReference type="PANTHER" id="PTHR45339:SF1">
    <property type="entry name" value="HYBRID SIGNAL TRANSDUCTION HISTIDINE KINASE J"/>
    <property type="match status" value="1"/>
</dbReference>
<comment type="caution">
    <text evidence="7">The sequence shown here is derived from an EMBL/GenBank/DDBJ whole genome shotgun (WGS) entry which is preliminary data.</text>
</comment>
<dbReference type="PROSITE" id="PS50113">
    <property type="entry name" value="PAC"/>
    <property type="match status" value="1"/>
</dbReference>
<accession>A0A2T8HJE0</accession>
<dbReference type="Gene3D" id="1.10.287.130">
    <property type="match status" value="1"/>
</dbReference>
<dbReference type="AlphaFoldDB" id="A0A2T8HJE0"/>
<evidence type="ECO:0000259" key="5">
    <source>
        <dbReference type="PROSITE" id="PS50109"/>
    </source>
</evidence>
<comment type="catalytic activity">
    <reaction evidence="1">
        <text>ATP + protein L-histidine = ADP + protein N-phospho-L-histidine.</text>
        <dbReference type="EC" id="2.7.13.3"/>
    </reaction>
</comment>
<dbReference type="InterPro" id="IPR005467">
    <property type="entry name" value="His_kinase_dom"/>
</dbReference>
<dbReference type="Gene3D" id="2.10.70.100">
    <property type="match status" value="1"/>
</dbReference>
<dbReference type="InterPro" id="IPR004358">
    <property type="entry name" value="Sig_transdc_His_kin-like_C"/>
</dbReference>
<dbReference type="EMBL" id="QDKG01000003">
    <property type="protein sequence ID" value="PVH25432.1"/>
    <property type="molecule type" value="Genomic_DNA"/>
</dbReference>
<dbReference type="EC" id="2.7.13.3" evidence="2"/>
<dbReference type="FunFam" id="3.30.565.10:FF:000010">
    <property type="entry name" value="Sensor histidine kinase RcsC"/>
    <property type="match status" value="1"/>
</dbReference>
<evidence type="ECO:0000256" key="4">
    <source>
        <dbReference type="ARBA" id="ARBA00023012"/>
    </source>
</evidence>
<keyword evidence="3" id="KW-0597">Phosphoprotein</keyword>
<gene>
    <name evidence="7" type="ORF">DC487_11010</name>
</gene>
<dbReference type="PRINTS" id="PR00344">
    <property type="entry name" value="BCTRLSENSOR"/>
</dbReference>
<name>A0A2T8HJE0_9SPHI</name>
<dbReference type="Pfam" id="PF02518">
    <property type="entry name" value="HATPase_c"/>
    <property type="match status" value="1"/>
</dbReference>
<dbReference type="SMART" id="SM00387">
    <property type="entry name" value="HATPase_c"/>
    <property type="match status" value="1"/>
</dbReference>
<dbReference type="InterPro" id="IPR036097">
    <property type="entry name" value="HisK_dim/P_sf"/>
</dbReference>
<dbReference type="InterPro" id="IPR035965">
    <property type="entry name" value="PAS-like_dom_sf"/>
</dbReference>
<dbReference type="SUPFAM" id="SSF55781">
    <property type="entry name" value="GAF domain-like"/>
    <property type="match status" value="1"/>
</dbReference>
<dbReference type="CDD" id="cd16922">
    <property type="entry name" value="HATPase_EvgS-ArcB-TorS-like"/>
    <property type="match status" value="1"/>
</dbReference>
<evidence type="ECO:0000313" key="8">
    <source>
        <dbReference type="Proteomes" id="UP000245627"/>
    </source>
</evidence>
<proteinExistence type="predicted"/>
<reference evidence="7 8" key="1">
    <citation type="submission" date="2018-04" db="EMBL/GenBank/DDBJ databases">
        <title>Sphingobacterium cortibacter sp. nov.</title>
        <authorList>
            <person name="Li Y."/>
        </authorList>
    </citation>
    <scope>NUCLEOTIDE SEQUENCE [LARGE SCALE GENOMIC DNA]</scope>
    <source>
        <strain evidence="7 8">2c-3</strain>
    </source>
</reference>
<evidence type="ECO:0000313" key="7">
    <source>
        <dbReference type="EMBL" id="PVH25432.1"/>
    </source>
</evidence>
<dbReference type="InterPro" id="IPR000700">
    <property type="entry name" value="PAS-assoc_C"/>
</dbReference>
<evidence type="ECO:0000256" key="1">
    <source>
        <dbReference type="ARBA" id="ARBA00000085"/>
    </source>
</evidence>
<dbReference type="Pfam" id="PF08447">
    <property type="entry name" value="PAS_3"/>
    <property type="match status" value="2"/>
</dbReference>
<dbReference type="Proteomes" id="UP000245627">
    <property type="component" value="Unassembled WGS sequence"/>
</dbReference>
<dbReference type="InterPro" id="IPR036890">
    <property type="entry name" value="HATPase_C_sf"/>
</dbReference>
<evidence type="ECO:0000256" key="2">
    <source>
        <dbReference type="ARBA" id="ARBA00012438"/>
    </source>
</evidence>
<protein>
    <recommendedName>
        <fullName evidence="2">histidine kinase</fullName>
        <ecNumber evidence="2">2.7.13.3</ecNumber>
    </recommendedName>
</protein>
<dbReference type="OrthoDB" id="9811889at2"/>
<dbReference type="PANTHER" id="PTHR45339">
    <property type="entry name" value="HYBRID SIGNAL TRANSDUCTION HISTIDINE KINASE J"/>
    <property type="match status" value="1"/>
</dbReference>
<dbReference type="InterPro" id="IPR003594">
    <property type="entry name" value="HATPase_dom"/>
</dbReference>
<keyword evidence="8" id="KW-1185">Reference proteome</keyword>
<feature type="domain" description="Histidine kinase" evidence="5">
    <location>
        <begin position="559"/>
        <end position="780"/>
    </location>
</feature>
<dbReference type="NCBIfam" id="TIGR00229">
    <property type="entry name" value="sensory_box"/>
    <property type="match status" value="1"/>
</dbReference>
<feature type="domain" description="PAC" evidence="6">
    <location>
        <begin position="364"/>
        <end position="415"/>
    </location>
</feature>
<evidence type="ECO:0000259" key="6">
    <source>
        <dbReference type="PROSITE" id="PS50113"/>
    </source>
</evidence>
<dbReference type="InterPro" id="IPR003661">
    <property type="entry name" value="HisK_dim/P_dom"/>
</dbReference>
<dbReference type="SMART" id="SM00388">
    <property type="entry name" value="HisKA"/>
    <property type="match status" value="1"/>
</dbReference>
<dbReference type="Pfam" id="PF08448">
    <property type="entry name" value="PAS_4"/>
    <property type="match status" value="1"/>
</dbReference>
<keyword evidence="4" id="KW-0902">Two-component regulatory system</keyword>
<dbReference type="SUPFAM" id="SSF47384">
    <property type="entry name" value="Homodimeric domain of signal transducing histidine kinase"/>
    <property type="match status" value="1"/>
</dbReference>